<keyword evidence="2" id="KW-1185">Reference proteome</keyword>
<protein>
    <submittedName>
        <fullName evidence="1">Uncharacterized protein</fullName>
    </submittedName>
</protein>
<dbReference type="Proteomes" id="UP000826195">
    <property type="component" value="Unassembled WGS sequence"/>
</dbReference>
<dbReference type="EMBL" id="JAHXZJ010000002">
    <property type="protein sequence ID" value="KAH0564495.1"/>
    <property type="molecule type" value="Genomic_DNA"/>
</dbReference>
<gene>
    <name evidence="1" type="ORF">KQX54_012397</name>
</gene>
<reference evidence="1 2" key="1">
    <citation type="journal article" date="2021" name="J. Hered.">
        <title>A chromosome-level genome assembly of the parasitoid wasp, Cotesia glomerata (Hymenoptera: Braconidae).</title>
        <authorList>
            <person name="Pinto B.J."/>
            <person name="Weis J.J."/>
            <person name="Gamble T."/>
            <person name="Ode P.J."/>
            <person name="Paul R."/>
            <person name="Zaspel J.M."/>
        </authorList>
    </citation>
    <scope>NUCLEOTIDE SEQUENCE [LARGE SCALE GENOMIC DNA]</scope>
    <source>
        <strain evidence="1">CgM1</strain>
    </source>
</reference>
<evidence type="ECO:0000313" key="1">
    <source>
        <dbReference type="EMBL" id="KAH0564495.1"/>
    </source>
</evidence>
<name>A0AAV7J3I5_COTGL</name>
<sequence length="102" mass="12107">MINNMRVKSFRWRRCLKGQNIKYTEPIVKNETKNVNGVGEEVDDEVEENEATLYFRTRMSAWLHDRGRHIRGQCPVKVLIHTVLYWVTIRRDQRGTGTSFII</sequence>
<dbReference type="AlphaFoldDB" id="A0AAV7J3I5"/>
<evidence type="ECO:0000313" key="2">
    <source>
        <dbReference type="Proteomes" id="UP000826195"/>
    </source>
</evidence>
<accession>A0AAV7J3I5</accession>
<comment type="caution">
    <text evidence="1">The sequence shown here is derived from an EMBL/GenBank/DDBJ whole genome shotgun (WGS) entry which is preliminary data.</text>
</comment>
<proteinExistence type="predicted"/>
<organism evidence="1 2">
    <name type="scientific">Cotesia glomerata</name>
    <name type="common">Lepidopteran parasitic wasp</name>
    <name type="synonym">Apanteles glomeratus</name>
    <dbReference type="NCBI Taxonomy" id="32391"/>
    <lineage>
        <taxon>Eukaryota</taxon>
        <taxon>Metazoa</taxon>
        <taxon>Ecdysozoa</taxon>
        <taxon>Arthropoda</taxon>
        <taxon>Hexapoda</taxon>
        <taxon>Insecta</taxon>
        <taxon>Pterygota</taxon>
        <taxon>Neoptera</taxon>
        <taxon>Endopterygota</taxon>
        <taxon>Hymenoptera</taxon>
        <taxon>Apocrita</taxon>
        <taxon>Ichneumonoidea</taxon>
        <taxon>Braconidae</taxon>
        <taxon>Microgastrinae</taxon>
        <taxon>Cotesia</taxon>
    </lineage>
</organism>